<evidence type="ECO:0000256" key="2">
    <source>
        <dbReference type="SAM" id="Phobius"/>
    </source>
</evidence>
<keyword evidence="2" id="KW-0472">Membrane</keyword>
<protein>
    <submittedName>
        <fullName evidence="3">Uncharacterized protein</fullName>
    </submittedName>
</protein>
<sequence length="223" mass="26249">PSSPHPHHNHYILHLACIRSRQTHIQNHRRNDLRRKFRRLEPSFPRNKRRDTRSSSHFNPLPPQNAGRRNQRNVTARSCLPHRPTAAPLLQHKPHGASLSHPNASLWKLHPCNQQLSFGFYTRWRSCLGARFVRLSFHCYTSHRFSLQLLSLRWRLSVLIKLPFIRFSILCVLSIFSILKLVKKKFYMEYVLRNIWVHVEISLYNSSIVSTSQVTQLNPFAGP</sequence>
<feature type="compositionally biased region" description="Basic residues" evidence="1">
    <location>
        <begin position="26"/>
        <end position="38"/>
    </location>
</feature>
<reference evidence="3" key="1">
    <citation type="submission" date="2019-12" db="EMBL/GenBank/DDBJ databases">
        <title>Genome sequencing and annotation of Brassica cretica.</title>
        <authorList>
            <person name="Studholme D.J."/>
            <person name="Sarris P."/>
        </authorList>
    </citation>
    <scope>NUCLEOTIDE SEQUENCE</scope>
    <source>
        <strain evidence="3">PFS-109/04</strain>
        <tissue evidence="3">Leaf</tissue>
    </source>
</reference>
<accession>A0A8S9N3B9</accession>
<feature type="transmembrane region" description="Helical" evidence="2">
    <location>
        <begin position="164"/>
        <end position="182"/>
    </location>
</feature>
<feature type="region of interest" description="Disordered" evidence="1">
    <location>
        <begin position="24"/>
        <end position="73"/>
    </location>
</feature>
<organism evidence="3 4">
    <name type="scientific">Brassica cretica</name>
    <name type="common">Mustard</name>
    <dbReference type="NCBI Taxonomy" id="69181"/>
    <lineage>
        <taxon>Eukaryota</taxon>
        <taxon>Viridiplantae</taxon>
        <taxon>Streptophyta</taxon>
        <taxon>Embryophyta</taxon>
        <taxon>Tracheophyta</taxon>
        <taxon>Spermatophyta</taxon>
        <taxon>Magnoliopsida</taxon>
        <taxon>eudicotyledons</taxon>
        <taxon>Gunneridae</taxon>
        <taxon>Pentapetalae</taxon>
        <taxon>rosids</taxon>
        <taxon>malvids</taxon>
        <taxon>Brassicales</taxon>
        <taxon>Brassicaceae</taxon>
        <taxon>Brassiceae</taxon>
        <taxon>Brassica</taxon>
    </lineage>
</organism>
<keyword evidence="2" id="KW-1133">Transmembrane helix</keyword>
<evidence type="ECO:0000313" key="4">
    <source>
        <dbReference type="Proteomes" id="UP000712600"/>
    </source>
</evidence>
<keyword evidence="2" id="KW-0812">Transmembrane</keyword>
<comment type="caution">
    <text evidence="3">The sequence shown here is derived from an EMBL/GenBank/DDBJ whole genome shotgun (WGS) entry which is preliminary data.</text>
</comment>
<evidence type="ECO:0000313" key="3">
    <source>
        <dbReference type="EMBL" id="KAF3489783.1"/>
    </source>
</evidence>
<evidence type="ECO:0000256" key="1">
    <source>
        <dbReference type="SAM" id="MobiDB-lite"/>
    </source>
</evidence>
<dbReference type="EMBL" id="QGKX02002183">
    <property type="protein sequence ID" value="KAF3489783.1"/>
    <property type="molecule type" value="Genomic_DNA"/>
</dbReference>
<name>A0A8S9N3B9_BRACR</name>
<dbReference type="AlphaFoldDB" id="A0A8S9N3B9"/>
<gene>
    <name evidence="3" type="ORF">F2Q69_00057682</name>
</gene>
<proteinExistence type="predicted"/>
<dbReference type="Proteomes" id="UP000712600">
    <property type="component" value="Unassembled WGS sequence"/>
</dbReference>
<feature type="non-terminal residue" evidence="3">
    <location>
        <position position="1"/>
    </location>
</feature>